<evidence type="ECO:0000256" key="1">
    <source>
        <dbReference type="ARBA" id="ARBA00004429"/>
    </source>
</evidence>
<dbReference type="InterPro" id="IPR038221">
    <property type="entry name" value="YidC_periplasmic_sf"/>
</dbReference>
<evidence type="ECO:0000256" key="2">
    <source>
        <dbReference type="ARBA" id="ARBA00010527"/>
    </source>
</evidence>
<feature type="region of interest" description="Disordered" evidence="14">
    <location>
        <begin position="199"/>
        <end position="262"/>
    </location>
</feature>
<evidence type="ECO:0000259" key="15">
    <source>
        <dbReference type="PROSITE" id="PS50106"/>
    </source>
</evidence>
<evidence type="ECO:0000256" key="10">
    <source>
        <dbReference type="ARBA" id="ARBA00023186"/>
    </source>
</evidence>
<evidence type="ECO:0000256" key="7">
    <source>
        <dbReference type="ARBA" id="ARBA00022927"/>
    </source>
</evidence>
<feature type="compositionally biased region" description="Basic residues" evidence="14">
    <location>
        <begin position="860"/>
        <end position="872"/>
    </location>
</feature>
<evidence type="ECO:0000256" key="4">
    <source>
        <dbReference type="ARBA" id="ARBA00022448"/>
    </source>
</evidence>
<dbReference type="InterPro" id="IPR001708">
    <property type="entry name" value="YidC/ALB3/OXA1/COX18"/>
</dbReference>
<evidence type="ECO:0000256" key="13">
    <source>
        <dbReference type="HAMAP-Rule" id="MF_01810"/>
    </source>
</evidence>
<dbReference type="Gene3D" id="2.30.42.10">
    <property type="match status" value="1"/>
</dbReference>
<evidence type="ECO:0000313" key="16">
    <source>
        <dbReference type="EMBL" id="QDT58946.1"/>
    </source>
</evidence>
<dbReference type="OrthoDB" id="9780552at2"/>
<dbReference type="GO" id="GO:0032977">
    <property type="term" value="F:membrane insertase activity"/>
    <property type="evidence" value="ECO:0007669"/>
    <property type="project" value="InterPro"/>
</dbReference>
<dbReference type="InterPro" id="IPR028053">
    <property type="entry name" value="Membr_insert_YidC_N"/>
</dbReference>
<evidence type="ECO:0000256" key="14">
    <source>
        <dbReference type="SAM" id="MobiDB-lite"/>
    </source>
</evidence>
<dbReference type="InterPro" id="IPR028055">
    <property type="entry name" value="YidC/Oxa/ALB_C"/>
</dbReference>
<dbReference type="PANTHER" id="PTHR12428:SF65">
    <property type="entry name" value="CYTOCHROME C OXIDASE ASSEMBLY PROTEIN COX18, MITOCHONDRIAL"/>
    <property type="match status" value="1"/>
</dbReference>
<evidence type="ECO:0000256" key="12">
    <source>
        <dbReference type="ARBA" id="ARBA00033342"/>
    </source>
</evidence>
<dbReference type="GO" id="GO:0005886">
    <property type="term" value="C:plasma membrane"/>
    <property type="evidence" value="ECO:0007669"/>
    <property type="project" value="UniProtKB-SubCell"/>
</dbReference>
<feature type="compositionally biased region" description="Basic and acidic residues" evidence="14">
    <location>
        <begin position="844"/>
        <end position="855"/>
    </location>
</feature>
<dbReference type="Pfam" id="PF13180">
    <property type="entry name" value="PDZ_2"/>
    <property type="match status" value="1"/>
</dbReference>
<feature type="transmembrane region" description="Helical" evidence="13">
    <location>
        <begin position="765"/>
        <end position="790"/>
    </location>
</feature>
<keyword evidence="6 13" id="KW-0812">Transmembrane</keyword>
<evidence type="ECO:0000256" key="3">
    <source>
        <dbReference type="ARBA" id="ARBA00015325"/>
    </source>
</evidence>
<dbReference type="InterPro" id="IPR019998">
    <property type="entry name" value="Membr_insert_YidC"/>
</dbReference>
<dbReference type="HAMAP" id="MF_01810">
    <property type="entry name" value="YidC_type1"/>
    <property type="match status" value="1"/>
</dbReference>
<evidence type="ECO:0000256" key="5">
    <source>
        <dbReference type="ARBA" id="ARBA00022475"/>
    </source>
</evidence>
<comment type="function">
    <text evidence="13">Required for the insertion and/or proper folding and/or complex formation of integral membrane proteins into the membrane. Involved in integration of membrane proteins that insert both dependently and independently of the Sec translocase complex, as well as at least some lipoproteins. Aids folding of multispanning membrane proteins.</text>
</comment>
<dbReference type="InterPro" id="IPR001478">
    <property type="entry name" value="PDZ"/>
</dbReference>
<feature type="domain" description="PDZ" evidence="15">
    <location>
        <begin position="99"/>
        <end position="204"/>
    </location>
</feature>
<feature type="transmembrane region" description="Helical" evidence="13">
    <location>
        <begin position="657"/>
        <end position="679"/>
    </location>
</feature>
<dbReference type="SMART" id="SM00228">
    <property type="entry name" value="PDZ"/>
    <property type="match status" value="1"/>
</dbReference>
<dbReference type="AlphaFoldDB" id="A0A517SS52"/>
<keyword evidence="8 13" id="KW-1133">Transmembrane helix</keyword>
<dbReference type="NCBIfam" id="TIGR03592">
    <property type="entry name" value="yidC_oxa1_cterm"/>
    <property type="match status" value="1"/>
</dbReference>
<dbReference type="SUPFAM" id="SSF50156">
    <property type="entry name" value="PDZ domain-like"/>
    <property type="match status" value="1"/>
</dbReference>
<feature type="region of interest" description="Disordered" evidence="14">
    <location>
        <begin position="36"/>
        <end position="59"/>
    </location>
</feature>
<keyword evidence="4 13" id="KW-0813">Transport</keyword>
<evidence type="ECO:0000313" key="17">
    <source>
        <dbReference type="Proteomes" id="UP000315003"/>
    </source>
</evidence>
<dbReference type="Gene3D" id="2.70.98.90">
    <property type="match status" value="1"/>
</dbReference>
<feature type="transmembrane region" description="Helical" evidence="13">
    <location>
        <begin position="725"/>
        <end position="744"/>
    </location>
</feature>
<gene>
    <name evidence="13 16" type="primary">yidC</name>
    <name evidence="16" type="ORF">SV7mr_14480</name>
</gene>
<keyword evidence="5 13" id="KW-1003">Cell membrane</keyword>
<dbReference type="InterPro" id="IPR047196">
    <property type="entry name" value="YidC_ALB_C"/>
</dbReference>
<feature type="region of interest" description="Disordered" evidence="14">
    <location>
        <begin position="844"/>
        <end position="872"/>
    </location>
</feature>
<dbReference type="InterPro" id="IPR036034">
    <property type="entry name" value="PDZ_sf"/>
</dbReference>
<evidence type="ECO:0000256" key="11">
    <source>
        <dbReference type="ARBA" id="ARBA00033245"/>
    </source>
</evidence>
<evidence type="ECO:0000256" key="6">
    <source>
        <dbReference type="ARBA" id="ARBA00022692"/>
    </source>
</evidence>
<evidence type="ECO:0000256" key="9">
    <source>
        <dbReference type="ARBA" id="ARBA00023136"/>
    </source>
</evidence>
<feature type="transmembrane region" description="Helical" evidence="13">
    <location>
        <begin position="584"/>
        <end position="607"/>
    </location>
</feature>
<dbReference type="CDD" id="cd20070">
    <property type="entry name" value="5TM_YidC_Alb3"/>
    <property type="match status" value="1"/>
</dbReference>
<dbReference type="GO" id="GO:0015031">
    <property type="term" value="P:protein transport"/>
    <property type="evidence" value="ECO:0007669"/>
    <property type="project" value="UniProtKB-KW"/>
</dbReference>
<dbReference type="RefSeq" id="WP_145270475.1">
    <property type="nucleotide sequence ID" value="NZ_CP036272.1"/>
</dbReference>
<evidence type="ECO:0000256" key="8">
    <source>
        <dbReference type="ARBA" id="ARBA00022989"/>
    </source>
</evidence>
<keyword evidence="9 13" id="KW-0472">Membrane</keyword>
<dbReference type="Proteomes" id="UP000315003">
    <property type="component" value="Chromosome"/>
</dbReference>
<organism evidence="16 17">
    <name type="scientific">Stieleria bergensis</name>
    <dbReference type="NCBI Taxonomy" id="2528025"/>
    <lineage>
        <taxon>Bacteria</taxon>
        <taxon>Pseudomonadati</taxon>
        <taxon>Planctomycetota</taxon>
        <taxon>Planctomycetia</taxon>
        <taxon>Pirellulales</taxon>
        <taxon>Pirellulaceae</taxon>
        <taxon>Stieleria</taxon>
    </lineage>
</organism>
<reference evidence="16 17" key="1">
    <citation type="submission" date="2019-02" db="EMBL/GenBank/DDBJ databases">
        <title>Deep-cultivation of Planctomycetes and their phenomic and genomic characterization uncovers novel biology.</title>
        <authorList>
            <person name="Wiegand S."/>
            <person name="Jogler M."/>
            <person name="Boedeker C."/>
            <person name="Pinto D."/>
            <person name="Vollmers J."/>
            <person name="Rivas-Marin E."/>
            <person name="Kohn T."/>
            <person name="Peeters S.H."/>
            <person name="Heuer A."/>
            <person name="Rast P."/>
            <person name="Oberbeckmann S."/>
            <person name="Bunk B."/>
            <person name="Jeske O."/>
            <person name="Meyerdierks A."/>
            <person name="Storesund J.E."/>
            <person name="Kallscheuer N."/>
            <person name="Luecker S."/>
            <person name="Lage O.M."/>
            <person name="Pohl T."/>
            <person name="Merkel B.J."/>
            <person name="Hornburger P."/>
            <person name="Mueller R.-W."/>
            <person name="Bruemmer F."/>
            <person name="Labrenz M."/>
            <person name="Spormann A.M."/>
            <person name="Op den Camp H."/>
            <person name="Overmann J."/>
            <person name="Amann R."/>
            <person name="Jetten M.S.M."/>
            <person name="Mascher T."/>
            <person name="Medema M.H."/>
            <person name="Devos D.P."/>
            <person name="Kaster A.-K."/>
            <person name="Ovreas L."/>
            <person name="Rohde M."/>
            <person name="Galperin M.Y."/>
            <person name="Jogler C."/>
        </authorList>
    </citation>
    <scope>NUCLEOTIDE SEQUENCE [LARGE SCALE GENOMIC DNA]</scope>
    <source>
        <strain evidence="16 17">SV_7m_r</strain>
    </source>
</reference>
<dbReference type="PROSITE" id="PS50106">
    <property type="entry name" value="PDZ"/>
    <property type="match status" value="1"/>
</dbReference>
<comment type="subunit">
    <text evidence="13">Interacts with the Sec translocase complex via SecD. Specifically interacts with transmembrane segments of nascent integral membrane proteins during membrane integration.</text>
</comment>
<name>A0A517SS52_9BACT</name>
<feature type="compositionally biased region" description="Acidic residues" evidence="14">
    <location>
        <begin position="219"/>
        <end position="257"/>
    </location>
</feature>
<dbReference type="Pfam" id="PF14849">
    <property type="entry name" value="YidC_periplas"/>
    <property type="match status" value="1"/>
</dbReference>
<proteinExistence type="inferred from homology"/>
<accession>A0A517SS52</accession>
<dbReference type="Pfam" id="PF02096">
    <property type="entry name" value="60KD_IMP"/>
    <property type="match status" value="1"/>
</dbReference>
<dbReference type="GO" id="GO:0051205">
    <property type="term" value="P:protein insertion into membrane"/>
    <property type="evidence" value="ECO:0007669"/>
    <property type="project" value="TreeGrafter"/>
</dbReference>
<comment type="similarity">
    <text evidence="2 13">Belongs to the OXA1/ALB3/YidC family. Type 1 subfamily.</text>
</comment>
<protein>
    <recommendedName>
        <fullName evidence="3 13">Membrane protein insertase YidC</fullName>
    </recommendedName>
    <alternativeName>
        <fullName evidence="12 13">Foldase YidC</fullName>
    </alternativeName>
    <alternativeName>
        <fullName evidence="11 13">Membrane integrase YidC</fullName>
    </alternativeName>
    <alternativeName>
        <fullName evidence="13">Membrane protein YidC</fullName>
    </alternativeName>
</protein>
<keyword evidence="17" id="KW-1185">Reference proteome</keyword>
<keyword evidence="10 13" id="KW-0143">Chaperone</keyword>
<comment type="subcellular location">
    <subcellularLocation>
        <location evidence="1">Cell inner membrane</location>
        <topology evidence="1">Multi-pass membrane protein</topology>
    </subcellularLocation>
    <subcellularLocation>
        <location evidence="13">Cell membrane</location>
        <topology evidence="13">Multi-pass membrane protein</topology>
    </subcellularLocation>
</comment>
<sequence length="872" mass="95960">MDRRTQTFLLASAAFLFFYLYLRSQLVPQEDLANNEQKAAQVDQPNIGEQAPENQTPIENEVTSTDVPESWYTLGSFDPKAGGHNLLVTFTNRGGAIERVELVRRKDGDVAGPLEYRRIDTRSGYLGYLALRSAEDMDGVRVNLVAPGTPASLAKAKSGETGLLVGDIITAINGVTVADKASAADVLAKTKPDQEIAIEVLRPSKQATAAPTETKTEETAEDIDEETGEEVGEDIDEEAGGDDEASSEEKADTEDESDAAKKQQVAGTLLVFQATLTDHPLDLIRLADVAGDDQVVGNLTRASCLMTLASVGRNRIKVGERYIESLGAPEDLIWDAKVETGDGGVQKIIFETVLGSRKMEGVGKPLKLRRSYAITPGSYVIDMDVEVINLAESPQEVVYRLDGPNGVTAEGWWYSNKISPNWGGAAARDIVYNTVDDGHQLISGMSLLKAGRKDPKKTEKGIFARDSSEEARQLSYIAVDAQYFAASYLPAGDATLIDSFSRATATLVADPEEVPRHQERAVNVSFFVNGPEVQLAAAGQAEDSFKQSLRLYVGPKEPTELAQYGMDRFVYYGWFSFVSTPLSWLLHFLVWGVGNYGLGVVLLTVVVRSLMFPLSRNAAINAQRMQELAPQMKKIAEKYKDDMEGRMRAQQALQRKVGFNPLAGCLPMVLQLPIFMGLYRALSVDIDLRQKPLWDPNGWASNMAAPDQLYFWADWMPEWFSGRGTGWLGPYMNILPLFVVALFLTQQKMFMPPATDEQQAMTQKVMTFMTLFMGLFFFKVPAGLCVYFIASSTWGICERLLVKRTLPSGKHFDLDDDDGVIDVVATSKSSKQKSGGLLGLAEKLADKVNQKEPEPPKLPPGKRKRPPQKKKN</sequence>
<dbReference type="EMBL" id="CP036272">
    <property type="protein sequence ID" value="QDT58946.1"/>
    <property type="molecule type" value="Genomic_DNA"/>
</dbReference>
<keyword evidence="7 13" id="KW-0653">Protein transport</keyword>
<dbReference type="PANTHER" id="PTHR12428">
    <property type="entry name" value="OXA1"/>
    <property type="match status" value="1"/>
</dbReference>